<dbReference type="Proteomes" id="UP000316778">
    <property type="component" value="Unassembled WGS sequence"/>
</dbReference>
<comment type="caution">
    <text evidence="1">The sequence shown here is derived from an EMBL/GenBank/DDBJ whole genome shotgun (WGS) entry which is preliminary data.</text>
</comment>
<evidence type="ECO:0000313" key="2">
    <source>
        <dbReference type="Proteomes" id="UP000316778"/>
    </source>
</evidence>
<name>A0A562SIN9_CHIJA</name>
<dbReference type="Pfam" id="PF14891">
    <property type="entry name" value="Peptidase_M91"/>
    <property type="match status" value="1"/>
</dbReference>
<dbReference type="RefSeq" id="WP_244620529.1">
    <property type="nucleotide sequence ID" value="NZ_VLLG01000008.1"/>
</dbReference>
<dbReference type="PANTHER" id="PTHR32305">
    <property type="match status" value="1"/>
</dbReference>
<dbReference type="InterPro" id="IPR050708">
    <property type="entry name" value="T6SS_VgrG/RHS"/>
</dbReference>
<gene>
    <name evidence="1" type="ORF">LX66_5459</name>
</gene>
<organism evidence="1 2">
    <name type="scientific">Chitinophaga japonensis</name>
    <name type="common">Flexibacter japonensis</name>
    <dbReference type="NCBI Taxonomy" id="104662"/>
    <lineage>
        <taxon>Bacteria</taxon>
        <taxon>Pseudomonadati</taxon>
        <taxon>Bacteroidota</taxon>
        <taxon>Chitinophagia</taxon>
        <taxon>Chitinophagales</taxon>
        <taxon>Chitinophagaceae</taxon>
        <taxon>Chitinophaga</taxon>
    </lineage>
</organism>
<dbReference type="PANTHER" id="PTHR32305:SF15">
    <property type="entry name" value="PROTEIN RHSA-RELATED"/>
    <property type="match status" value="1"/>
</dbReference>
<feature type="non-terminal residue" evidence="1">
    <location>
        <position position="1"/>
    </location>
</feature>
<accession>A0A562SIN9</accession>
<protein>
    <submittedName>
        <fullName evidence="1">RHS repeat-associated protein</fullName>
    </submittedName>
</protein>
<dbReference type="NCBIfam" id="TIGR03696">
    <property type="entry name" value="Rhs_assc_core"/>
    <property type="match status" value="1"/>
</dbReference>
<evidence type="ECO:0000313" key="1">
    <source>
        <dbReference type="EMBL" id="TWI80854.1"/>
    </source>
</evidence>
<dbReference type="InterPro" id="IPR022385">
    <property type="entry name" value="Rhs_assc_core"/>
</dbReference>
<keyword evidence="2" id="KW-1185">Reference proteome</keyword>
<dbReference type="AlphaFoldDB" id="A0A562SIN9"/>
<sequence>TNALVGTNYPENRLKYNGKELQSKEFGDGSGLEWYDYGARMYDQQIGRWHVQDPMSDKYIGYTPYGYANNSPILFVDPNGKEIWIYYGDNQKVRYNNGRLYNEDGSKFKSKDKFVSTVVKALNQMSSTEIGKEVLTTLSKSENKFDFINQTPIVDGKEASALQFKEGSSGGGKILAGALMKSSSPEIQKLENVAHELFHGYQAEYNQGGGSINNEVGAYLYGQAVAFTAAINGSVFGGIMSPSRTDNQAGLMYGKAFNYLLNQATGVNYNTYINYVDAILNFKNGSSSNVPGLYNDVKIFRPNQEGAVIFKFFPLIRVK</sequence>
<dbReference type="InterPro" id="IPR028208">
    <property type="entry name" value="Effector_pro_NleD-like"/>
</dbReference>
<dbReference type="Gene3D" id="2.180.10.10">
    <property type="entry name" value="RHS repeat-associated core"/>
    <property type="match status" value="1"/>
</dbReference>
<proteinExistence type="predicted"/>
<reference evidence="1 2" key="1">
    <citation type="journal article" date="2013" name="Stand. Genomic Sci.">
        <title>Genomic Encyclopedia of Type Strains, Phase I: The one thousand microbial genomes (KMG-I) project.</title>
        <authorList>
            <person name="Kyrpides N.C."/>
            <person name="Woyke T."/>
            <person name="Eisen J.A."/>
            <person name="Garrity G."/>
            <person name="Lilburn T.G."/>
            <person name="Beck B.J."/>
            <person name="Whitman W.B."/>
            <person name="Hugenholtz P."/>
            <person name="Klenk H.P."/>
        </authorList>
    </citation>
    <scope>NUCLEOTIDE SEQUENCE [LARGE SCALE GENOMIC DNA]</scope>
    <source>
        <strain evidence="1 2">DSM 13484</strain>
    </source>
</reference>
<dbReference type="EMBL" id="VLLG01000008">
    <property type="protein sequence ID" value="TWI80854.1"/>
    <property type="molecule type" value="Genomic_DNA"/>
</dbReference>